<keyword evidence="4 6" id="KW-0238">DNA-binding</keyword>
<sequence>MEKKNFDFESFKKQATSRLKNGESLLGKDGVLTPLLKEFLEGALDGELEAHLEEDPAENNRKNGKGRKQVKTSIGTVDINPPRDRNGSFEPELIPKRHKTLGVDLDRQIIALYARGASYSDIRDHLMDMYGLEASTATISRVTDKILPLIQEWRSRPLERVYPFVWLDAIHYKVRHEGRVVSRAVYCIIGLTQEGYKELLGMYIGENEGAKFWLQVLTDLQNRGLEDIFIACIDNLTGFADAIETVFPKTEVQLCIVHQVRNSQKYLSYKDLKPFMKDLQNVYKATTIELAERSLDQLESNWGERYPKVIESWRKNWPRLSNYFQYNKDVRRIMYTTNIIEGFHRQLRAVTKSKGAFQSEDALMKLLFLVQENICAKWNKPVHNWNQTLAQLSIIFSDRLKLNL</sequence>
<dbReference type="InterPro" id="IPR001207">
    <property type="entry name" value="Transposase_mutator"/>
</dbReference>
<dbReference type="GO" id="GO:0006313">
    <property type="term" value="P:DNA transposition"/>
    <property type="evidence" value="ECO:0007669"/>
    <property type="project" value="UniProtKB-UniRule"/>
</dbReference>
<proteinExistence type="inferred from homology"/>
<accession>A0A4Q7N4V5</accession>
<dbReference type="GO" id="GO:0004803">
    <property type="term" value="F:transposase activity"/>
    <property type="evidence" value="ECO:0007669"/>
    <property type="project" value="UniProtKB-UniRule"/>
</dbReference>
<dbReference type="PROSITE" id="PS01007">
    <property type="entry name" value="TRANSPOSASE_MUTATOR"/>
    <property type="match status" value="1"/>
</dbReference>
<comment type="similarity">
    <text evidence="2 6">Belongs to the transposase mutator family.</text>
</comment>
<feature type="compositionally biased region" description="Basic and acidic residues" evidence="7">
    <location>
        <begin position="51"/>
        <end position="61"/>
    </location>
</feature>
<evidence type="ECO:0000256" key="7">
    <source>
        <dbReference type="SAM" id="MobiDB-lite"/>
    </source>
</evidence>
<dbReference type="GO" id="GO:0003677">
    <property type="term" value="F:DNA binding"/>
    <property type="evidence" value="ECO:0007669"/>
    <property type="project" value="UniProtKB-UniRule"/>
</dbReference>
<dbReference type="AlphaFoldDB" id="A0A4Q7N4V5"/>
<comment type="function">
    <text evidence="1 6">Required for the transposition of the insertion element.</text>
</comment>
<keyword evidence="9" id="KW-1185">Reference proteome</keyword>
<protein>
    <recommendedName>
        <fullName evidence="6">Mutator family transposase</fullName>
    </recommendedName>
</protein>
<evidence type="ECO:0000256" key="5">
    <source>
        <dbReference type="ARBA" id="ARBA00023172"/>
    </source>
</evidence>
<feature type="region of interest" description="Disordered" evidence="7">
    <location>
        <begin position="51"/>
        <end position="92"/>
    </location>
</feature>
<keyword evidence="5 6" id="KW-0233">DNA recombination</keyword>
<evidence type="ECO:0000313" key="8">
    <source>
        <dbReference type="EMBL" id="RZS76055.1"/>
    </source>
</evidence>
<dbReference type="NCBIfam" id="NF033543">
    <property type="entry name" value="transpos_IS256"/>
    <property type="match status" value="1"/>
</dbReference>
<reference evidence="8 9" key="1">
    <citation type="submission" date="2019-02" db="EMBL/GenBank/DDBJ databases">
        <title>Genomic Encyclopedia of Type Strains, Phase IV (KMG-IV): sequencing the most valuable type-strain genomes for metagenomic binning, comparative biology and taxonomic classification.</title>
        <authorList>
            <person name="Goeker M."/>
        </authorList>
    </citation>
    <scope>NUCLEOTIDE SEQUENCE [LARGE SCALE GENOMIC DNA]</scope>
    <source>
        <strain evidence="8 9">DSM 18116</strain>
    </source>
</reference>
<comment type="caution">
    <text evidence="8">The sequence shown here is derived from an EMBL/GenBank/DDBJ whole genome shotgun (WGS) entry which is preliminary data.</text>
</comment>
<organism evidence="8 9">
    <name type="scientific">Pseudobacter ginsenosidimutans</name>
    <dbReference type="NCBI Taxonomy" id="661488"/>
    <lineage>
        <taxon>Bacteria</taxon>
        <taxon>Pseudomonadati</taxon>
        <taxon>Bacteroidota</taxon>
        <taxon>Chitinophagia</taxon>
        <taxon>Chitinophagales</taxon>
        <taxon>Chitinophagaceae</taxon>
        <taxon>Pseudobacter</taxon>
    </lineage>
</organism>
<evidence type="ECO:0000256" key="1">
    <source>
        <dbReference type="ARBA" id="ARBA00002190"/>
    </source>
</evidence>
<dbReference type="EMBL" id="SGXA01000001">
    <property type="protein sequence ID" value="RZS76055.1"/>
    <property type="molecule type" value="Genomic_DNA"/>
</dbReference>
<dbReference type="RefSeq" id="WP_130540375.1">
    <property type="nucleotide sequence ID" value="NZ_CP042431.1"/>
</dbReference>
<evidence type="ECO:0000256" key="6">
    <source>
        <dbReference type="RuleBase" id="RU365089"/>
    </source>
</evidence>
<gene>
    <name evidence="8" type="ORF">EV199_1932</name>
</gene>
<dbReference type="OrthoDB" id="9779930at2"/>
<dbReference type="Pfam" id="PF00872">
    <property type="entry name" value="Transposase_mut"/>
    <property type="match status" value="1"/>
</dbReference>
<name>A0A4Q7N4V5_9BACT</name>
<keyword evidence="3 6" id="KW-0815">Transposition</keyword>
<evidence type="ECO:0000256" key="4">
    <source>
        <dbReference type="ARBA" id="ARBA00023125"/>
    </source>
</evidence>
<keyword evidence="6" id="KW-0814">Transposable element</keyword>
<evidence type="ECO:0000313" key="9">
    <source>
        <dbReference type="Proteomes" id="UP000293874"/>
    </source>
</evidence>
<dbReference type="PANTHER" id="PTHR33217:SF8">
    <property type="entry name" value="MUTATOR FAMILY TRANSPOSASE"/>
    <property type="match status" value="1"/>
</dbReference>
<dbReference type="Proteomes" id="UP000293874">
    <property type="component" value="Unassembled WGS sequence"/>
</dbReference>
<dbReference type="PANTHER" id="PTHR33217">
    <property type="entry name" value="TRANSPOSASE FOR INSERTION SEQUENCE ELEMENT IS1081"/>
    <property type="match status" value="1"/>
</dbReference>
<evidence type="ECO:0000256" key="2">
    <source>
        <dbReference type="ARBA" id="ARBA00010961"/>
    </source>
</evidence>
<evidence type="ECO:0000256" key="3">
    <source>
        <dbReference type="ARBA" id="ARBA00022578"/>
    </source>
</evidence>